<organism evidence="2 3">
    <name type="scientific">Modicella reniformis</name>
    <dbReference type="NCBI Taxonomy" id="1440133"/>
    <lineage>
        <taxon>Eukaryota</taxon>
        <taxon>Fungi</taxon>
        <taxon>Fungi incertae sedis</taxon>
        <taxon>Mucoromycota</taxon>
        <taxon>Mortierellomycotina</taxon>
        <taxon>Mortierellomycetes</taxon>
        <taxon>Mortierellales</taxon>
        <taxon>Mortierellaceae</taxon>
        <taxon>Modicella</taxon>
    </lineage>
</organism>
<evidence type="ECO:0000313" key="2">
    <source>
        <dbReference type="EMBL" id="KAF9920552.1"/>
    </source>
</evidence>
<dbReference type="Proteomes" id="UP000749646">
    <property type="component" value="Unassembled WGS sequence"/>
</dbReference>
<evidence type="ECO:0000313" key="3">
    <source>
        <dbReference type="Proteomes" id="UP000749646"/>
    </source>
</evidence>
<feature type="compositionally biased region" description="Acidic residues" evidence="1">
    <location>
        <begin position="76"/>
        <end position="85"/>
    </location>
</feature>
<dbReference type="EMBL" id="JAAAHW010011231">
    <property type="protein sequence ID" value="KAF9920552.1"/>
    <property type="molecule type" value="Genomic_DNA"/>
</dbReference>
<feature type="region of interest" description="Disordered" evidence="1">
    <location>
        <begin position="1"/>
        <end position="171"/>
    </location>
</feature>
<sequence>MSRLLSSATPSYDRSTYSPLRDSRHSLDSTPEEEDIDPDSTSTSHHPSQDRHGVSVGRPDSLEQTHGQGHHILATDSEEDSEDDSSSNVQHQKKKVPTVISADGDDGIIQRENSGDSTSTIVSIESPHPPKYHRESFEFAEPGLNTSQGHPEACLRSLNDNNGSDSGLWAQ</sequence>
<protein>
    <submittedName>
        <fullName evidence="2">Uncharacterized protein</fullName>
    </submittedName>
</protein>
<name>A0A9P6IL59_9FUNG</name>
<feature type="compositionally biased region" description="Polar residues" evidence="1">
    <location>
        <begin position="111"/>
        <end position="123"/>
    </location>
</feature>
<evidence type="ECO:0000256" key="1">
    <source>
        <dbReference type="SAM" id="MobiDB-lite"/>
    </source>
</evidence>
<comment type="caution">
    <text evidence="2">The sequence shown here is derived from an EMBL/GenBank/DDBJ whole genome shotgun (WGS) entry which is preliminary data.</text>
</comment>
<proteinExistence type="predicted"/>
<feature type="compositionally biased region" description="Polar residues" evidence="1">
    <location>
        <begin position="1"/>
        <end position="18"/>
    </location>
</feature>
<accession>A0A9P6IL59</accession>
<feature type="non-terminal residue" evidence="2">
    <location>
        <position position="171"/>
    </location>
</feature>
<gene>
    <name evidence="2" type="ORF">BGZ65_011160</name>
</gene>
<reference evidence="2" key="1">
    <citation type="journal article" date="2020" name="Fungal Divers.">
        <title>Resolving the Mortierellaceae phylogeny through synthesis of multi-gene phylogenetics and phylogenomics.</title>
        <authorList>
            <person name="Vandepol N."/>
            <person name="Liber J."/>
            <person name="Desiro A."/>
            <person name="Na H."/>
            <person name="Kennedy M."/>
            <person name="Barry K."/>
            <person name="Grigoriev I.V."/>
            <person name="Miller A.N."/>
            <person name="O'Donnell K."/>
            <person name="Stajich J.E."/>
            <person name="Bonito G."/>
        </authorList>
    </citation>
    <scope>NUCLEOTIDE SEQUENCE</scope>
    <source>
        <strain evidence="2">MES-2147</strain>
    </source>
</reference>
<dbReference type="AlphaFoldDB" id="A0A9P6IL59"/>
<keyword evidence="3" id="KW-1185">Reference proteome</keyword>